<keyword evidence="2" id="KW-1185">Reference proteome</keyword>
<dbReference type="RefSeq" id="XP_022402409.1">
    <property type="nucleotide sequence ID" value="XM_022548230.1"/>
</dbReference>
<gene>
    <name evidence="1" type="ORF">ASPGLDRAFT_57064</name>
</gene>
<evidence type="ECO:0000313" key="1">
    <source>
        <dbReference type="EMBL" id="OJJ85711.1"/>
    </source>
</evidence>
<dbReference type="OrthoDB" id="10525889at2759"/>
<dbReference type="EMBL" id="KV878894">
    <property type="protein sequence ID" value="OJJ85711.1"/>
    <property type="molecule type" value="Genomic_DNA"/>
</dbReference>
<evidence type="ECO:0000313" key="2">
    <source>
        <dbReference type="Proteomes" id="UP000184300"/>
    </source>
</evidence>
<reference evidence="2" key="1">
    <citation type="journal article" date="2017" name="Genome Biol.">
        <title>Comparative genomics reveals high biological diversity and specific adaptations in the industrially and medically important fungal genus Aspergillus.</title>
        <authorList>
            <person name="de Vries R.P."/>
            <person name="Riley R."/>
            <person name="Wiebenga A."/>
            <person name="Aguilar-Osorio G."/>
            <person name="Amillis S."/>
            <person name="Uchima C.A."/>
            <person name="Anderluh G."/>
            <person name="Asadollahi M."/>
            <person name="Askin M."/>
            <person name="Barry K."/>
            <person name="Battaglia E."/>
            <person name="Bayram O."/>
            <person name="Benocci T."/>
            <person name="Braus-Stromeyer S.A."/>
            <person name="Caldana C."/>
            <person name="Canovas D."/>
            <person name="Cerqueira G.C."/>
            <person name="Chen F."/>
            <person name="Chen W."/>
            <person name="Choi C."/>
            <person name="Clum A."/>
            <person name="Dos Santos R.A."/>
            <person name="Damasio A.R."/>
            <person name="Diallinas G."/>
            <person name="Emri T."/>
            <person name="Fekete E."/>
            <person name="Flipphi M."/>
            <person name="Freyberg S."/>
            <person name="Gallo A."/>
            <person name="Gournas C."/>
            <person name="Habgood R."/>
            <person name="Hainaut M."/>
            <person name="Harispe M.L."/>
            <person name="Henrissat B."/>
            <person name="Hilden K.S."/>
            <person name="Hope R."/>
            <person name="Hossain A."/>
            <person name="Karabika E."/>
            <person name="Karaffa L."/>
            <person name="Karanyi Z."/>
            <person name="Krasevec N."/>
            <person name="Kuo A."/>
            <person name="Kusch H."/>
            <person name="LaButti K."/>
            <person name="Lagendijk E.L."/>
            <person name="Lapidus A."/>
            <person name="Levasseur A."/>
            <person name="Lindquist E."/>
            <person name="Lipzen A."/>
            <person name="Logrieco A.F."/>
            <person name="MacCabe A."/>
            <person name="Maekelae M.R."/>
            <person name="Malavazi I."/>
            <person name="Melin P."/>
            <person name="Meyer V."/>
            <person name="Mielnichuk N."/>
            <person name="Miskei M."/>
            <person name="Molnar A.P."/>
            <person name="Mule G."/>
            <person name="Ngan C.Y."/>
            <person name="Orejas M."/>
            <person name="Orosz E."/>
            <person name="Ouedraogo J.P."/>
            <person name="Overkamp K.M."/>
            <person name="Park H.-S."/>
            <person name="Perrone G."/>
            <person name="Piumi F."/>
            <person name="Punt P.J."/>
            <person name="Ram A.F."/>
            <person name="Ramon A."/>
            <person name="Rauscher S."/>
            <person name="Record E."/>
            <person name="Riano-Pachon D.M."/>
            <person name="Robert V."/>
            <person name="Roehrig J."/>
            <person name="Ruller R."/>
            <person name="Salamov A."/>
            <person name="Salih N.S."/>
            <person name="Samson R.A."/>
            <person name="Sandor E."/>
            <person name="Sanguinetti M."/>
            <person name="Schuetze T."/>
            <person name="Sepcic K."/>
            <person name="Shelest E."/>
            <person name="Sherlock G."/>
            <person name="Sophianopoulou V."/>
            <person name="Squina F.M."/>
            <person name="Sun H."/>
            <person name="Susca A."/>
            <person name="Todd R.B."/>
            <person name="Tsang A."/>
            <person name="Unkles S.E."/>
            <person name="van de Wiele N."/>
            <person name="van Rossen-Uffink D."/>
            <person name="Oliveira J.V."/>
            <person name="Vesth T.C."/>
            <person name="Visser J."/>
            <person name="Yu J.-H."/>
            <person name="Zhou M."/>
            <person name="Andersen M.R."/>
            <person name="Archer D.B."/>
            <person name="Baker S.E."/>
            <person name="Benoit I."/>
            <person name="Brakhage A.A."/>
            <person name="Braus G.H."/>
            <person name="Fischer R."/>
            <person name="Frisvad J.C."/>
            <person name="Goldman G.H."/>
            <person name="Houbraken J."/>
            <person name="Oakley B."/>
            <person name="Pocsi I."/>
            <person name="Scazzocchio C."/>
            <person name="Seiboth B."/>
            <person name="vanKuyk P.A."/>
            <person name="Wortman J."/>
            <person name="Dyer P.S."/>
            <person name="Grigoriev I.V."/>
        </authorList>
    </citation>
    <scope>NUCLEOTIDE SEQUENCE [LARGE SCALE GENOMIC DNA]</scope>
    <source>
        <strain evidence="2">CBS 516.65</strain>
    </source>
</reference>
<dbReference type="Proteomes" id="UP000184300">
    <property type="component" value="Unassembled WGS sequence"/>
</dbReference>
<dbReference type="AlphaFoldDB" id="A0A1L9VPA2"/>
<dbReference type="VEuPathDB" id="FungiDB:ASPGLDRAFT_57064"/>
<organism evidence="1 2">
    <name type="scientific">Aspergillus glaucus CBS 516.65</name>
    <dbReference type="NCBI Taxonomy" id="1160497"/>
    <lineage>
        <taxon>Eukaryota</taxon>
        <taxon>Fungi</taxon>
        <taxon>Dikarya</taxon>
        <taxon>Ascomycota</taxon>
        <taxon>Pezizomycotina</taxon>
        <taxon>Eurotiomycetes</taxon>
        <taxon>Eurotiomycetidae</taxon>
        <taxon>Eurotiales</taxon>
        <taxon>Aspergillaceae</taxon>
        <taxon>Aspergillus</taxon>
        <taxon>Aspergillus subgen. Aspergillus</taxon>
    </lineage>
</organism>
<proteinExistence type="predicted"/>
<sequence length="178" mass="21097">MTTTEPTARIDEAHEHFQRRRDIVDLQKEVDSTEKLQYTEEDLNAIQIRTYRMVSGKDSEPTFKPCFFMPYKGELSEDPYNEQLEPSRWKRQQYRKKCFLHPFEWVQDMARYFDDYSSAQFVEFGKGNSPLGSIFRYEFPTTIPSQGLYVKEDITPSSMNGMLFLLPVVKFRYASHSL</sequence>
<dbReference type="GeneID" id="34464491"/>
<name>A0A1L9VPA2_ASPGL</name>
<accession>A0A1L9VPA2</accession>
<protein>
    <submittedName>
        <fullName evidence="1">Uncharacterized protein</fullName>
    </submittedName>
</protein>